<dbReference type="GO" id="GO:0006629">
    <property type="term" value="P:lipid metabolic process"/>
    <property type="evidence" value="ECO:0007669"/>
    <property type="project" value="InterPro"/>
</dbReference>
<dbReference type="KEGG" id="rmai:MACH21_07260"/>
<feature type="transmembrane region" description="Helical" evidence="1">
    <location>
        <begin position="127"/>
        <end position="145"/>
    </location>
</feature>
<dbReference type="AlphaFoldDB" id="A0AA48HF98"/>
<keyword evidence="1" id="KW-0812">Transmembrane</keyword>
<dbReference type="RefSeq" id="WP_338274504.1">
    <property type="nucleotide sequence ID" value="NZ_AP027266.1"/>
</dbReference>
<dbReference type="Proteomes" id="UP001337723">
    <property type="component" value="Chromosome"/>
</dbReference>
<dbReference type="EMBL" id="AP027266">
    <property type="protein sequence ID" value="BDW84549.1"/>
    <property type="molecule type" value="Genomic_DNA"/>
</dbReference>
<feature type="transmembrane region" description="Helical" evidence="1">
    <location>
        <begin position="12"/>
        <end position="38"/>
    </location>
</feature>
<evidence type="ECO:0000256" key="1">
    <source>
        <dbReference type="SAM" id="Phobius"/>
    </source>
</evidence>
<evidence type="ECO:0000313" key="3">
    <source>
        <dbReference type="EMBL" id="BDW84549.1"/>
    </source>
</evidence>
<protein>
    <submittedName>
        <fullName evidence="3">Fatty acid desaturase</fullName>
    </submittedName>
</protein>
<sequence>MRIEWPTLALILASYVGLWLGLFVLPGISVALAMAVLIPTIALQSSLQHEVIHGHPFSERRLGEALVFPAFNLAIPYLRFRDTHLAHHMDARLTDPYDDPESNYLDPVVWAQLSPLHRRLLNANNTLAGRMILGPLIGQVGFMAADWRSIRAGDMAVLRAWLWHLPPTIALVALVVAAPLPLWAYLVSCYVALAILKIRTFLEHQAHERARGRTVIIEDRGPLAFLFLNNNLHVVHHMHPKLPWYRLPRIYWNNREAYLGRNAGYSYPGYGAIFRAYLWRAKDPVPHPLYPKN</sequence>
<dbReference type="CDD" id="cd03509">
    <property type="entry name" value="DesA_FADS-like"/>
    <property type="match status" value="1"/>
</dbReference>
<accession>A0AA48HF98</accession>
<keyword evidence="4" id="KW-1185">Reference proteome</keyword>
<reference evidence="3 4" key="1">
    <citation type="submission" date="2023-01" db="EMBL/GenBank/DDBJ databases">
        <title>Complete genome sequence of Roseicyclus marinus strain Dej080120_10.</title>
        <authorList>
            <person name="Ueki S."/>
            <person name="Maruyama F."/>
        </authorList>
    </citation>
    <scope>NUCLEOTIDE SEQUENCE [LARGE SCALE GENOMIC DNA]</scope>
    <source>
        <strain evidence="3 4">Dej080120_10</strain>
    </source>
</reference>
<name>A0AA48HF98_9RHOB</name>
<proteinExistence type="predicted"/>
<evidence type="ECO:0000259" key="2">
    <source>
        <dbReference type="Pfam" id="PF00487"/>
    </source>
</evidence>
<feature type="domain" description="Fatty acid desaturase" evidence="2">
    <location>
        <begin position="31"/>
        <end position="267"/>
    </location>
</feature>
<evidence type="ECO:0000313" key="4">
    <source>
        <dbReference type="Proteomes" id="UP001337723"/>
    </source>
</evidence>
<keyword evidence="1" id="KW-1133">Transmembrane helix</keyword>
<gene>
    <name evidence="3" type="ORF">MACH21_07260</name>
</gene>
<keyword evidence="1" id="KW-0472">Membrane</keyword>
<organism evidence="3 4">
    <name type="scientific">Roseicyclus marinus</name>
    <dbReference type="NCBI Taxonomy" id="2161673"/>
    <lineage>
        <taxon>Bacteria</taxon>
        <taxon>Pseudomonadati</taxon>
        <taxon>Pseudomonadota</taxon>
        <taxon>Alphaproteobacteria</taxon>
        <taxon>Rhodobacterales</taxon>
        <taxon>Roseobacteraceae</taxon>
        <taxon>Roseicyclus</taxon>
    </lineage>
</organism>
<dbReference type="Pfam" id="PF00487">
    <property type="entry name" value="FA_desaturase"/>
    <property type="match status" value="1"/>
</dbReference>
<dbReference type="InterPro" id="IPR005804">
    <property type="entry name" value="FA_desaturase_dom"/>
</dbReference>